<evidence type="ECO:0000313" key="8">
    <source>
        <dbReference type="EMBL" id="KAH0506916.1"/>
    </source>
</evidence>
<evidence type="ECO:0000256" key="3">
    <source>
        <dbReference type="ARBA" id="ARBA00022553"/>
    </source>
</evidence>
<feature type="compositionally biased region" description="Pro residues" evidence="5">
    <location>
        <begin position="310"/>
        <end position="319"/>
    </location>
</feature>
<gene>
    <name evidence="8" type="ORF">LTLLF_171315</name>
</gene>
<feature type="region of interest" description="Disordered" evidence="5">
    <location>
        <begin position="504"/>
        <end position="528"/>
    </location>
</feature>
<feature type="compositionally biased region" description="Basic and acidic residues" evidence="5">
    <location>
        <begin position="341"/>
        <end position="351"/>
    </location>
</feature>
<feature type="region of interest" description="Disordered" evidence="5">
    <location>
        <begin position="561"/>
        <end position="588"/>
    </location>
</feature>
<feature type="region of interest" description="Disordered" evidence="5">
    <location>
        <begin position="130"/>
        <end position="352"/>
    </location>
</feature>
<dbReference type="GO" id="GO:0003779">
    <property type="term" value="F:actin binding"/>
    <property type="evidence" value="ECO:0007669"/>
    <property type="project" value="UniProtKB-KW"/>
</dbReference>
<feature type="region of interest" description="Disordered" evidence="5">
    <location>
        <begin position="380"/>
        <end position="409"/>
    </location>
</feature>
<dbReference type="EMBL" id="JAATJU010023844">
    <property type="protein sequence ID" value="KAH0506916.1"/>
    <property type="molecule type" value="Genomic_DNA"/>
</dbReference>
<dbReference type="Pfam" id="PF13914">
    <property type="entry name" value="Phostensin"/>
    <property type="match status" value="2"/>
</dbReference>
<keyword evidence="3" id="KW-0597">Phosphoprotein</keyword>
<evidence type="ECO:0000259" key="7">
    <source>
        <dbReference type="Pfam" id="PF13916"/>
    </source>
</evidence>
<comment type="subcellular location">
    <subcellularLocation>
        <location evidence="1">Cytoplasm</location>
    </subcellularLocation>
</comment>
<dbReference type="AlphaFoldDB" id="A0A8J6KPA4"/>
<feature type="domain" description="Phostensin/Taperin PP1-binding" evidence="6">
    <location>
        <begin position="666"/>
        <end position="688"/>
    </location>
</feature>
<accession>A0A8J6KPA4</accession>
<sequence>MAGLGRPGPGSRTAMPAWKREILERRRAKLAALSGGPGPGAAPEGQNEKLVLAESLGPLSENPFMRLESERRRGARPAQQLLELYRRVPGVRTIRADNILIIESTPGFPPAVPPAAGIRAAEVVVYEAPQEAPQPGRVSRLLEKFDSPASPRSRGSPERSHSGLPQLPVAPPSTATRAPTNRSLASAPSVRPSQPTLPVSPVPVAPRASQRSACCEPAHPDGTAGPGARHSDFLRKTGSNSFTVHPRGLPRGAVNHSLSNGPVTQKFPAGPVNGLSGSSPVPGKWKPKVESGEPSLHSPPSPGTPSATPVGPPALPAPSPTSATPNQRRWVSSATSANDSFEIRPAPKPDVETIPIGDLQARALANLRVNSRNSFVLIPKRKALGNHPSEGRQSEEPNQEVGWASQSQGLRAQPVVSTVDGAPVLERNTLTAEMQWAAREEGCPRTATAVTDRSVRWQQSSSPPPLLPTTVEAEPTEGLVPGLAKNGQEPGLPGLPVTFIDEVDSEEEPSQEAQLPSSAVGGSPQYHLHLARPGHTAELPNRGSNTFIVVPKRKPETLQEPHFSRANGQSQQQETEEQDADSLSGPHPALENTLKKRYPTVHEIEVIGGYLALQKSCLIKAGSSRKKIGSTSGYYLVDCFFLFPTSGSCATPKHVSVLRAQAPPFPMKISFNDKTLHTTFEYPSESSLAQEEEEEEEEEEDGEEEEVGLDSEKSFSLFLPRATFVSSVGPESPRLPDGSSGLSSYTPKHSMAFSKWQEQTLVQAPSEVELPPKEVMLTPASQNDLSDFRSEPALYF</sequence>
<feature type="compositionally biased region" description="Polar residues" evidence="5">
    <location>
        <begin position="326"/>
        <end position="339"/>
    </location>
</feature>
<keyword evidence="4" id="KW-0009">Actin-binding</keyword>
<keyword evidence="2" id="KW-0963">Cytoplasm</keyword>
<proteinExistence type="predicted"/>
<organism evidence="8 9">
    <name type="scientific">Microtus ochrogaster</name>
    <name type="common">Prairie vole</name>
    <dbReference type="NCBI Taxonomy" id="79684"/>
    <lineage>
        <taxon>Eukaryota</taxon>
        <taxon>Metazoa</taxon>
        <taxon>Chordata</taxon>
        <taxon>Craniata</taxon>
        <taxon>Vertebrata</taxon>
        <taxon>Euteleostomi</taxon>
        <taxon>Mammalia</taxon>
        <taxon>Eutheria</taxon>
        <taxon>Euarchontoglires</taxon>
        <taxon>Glires</taxon>
        <taxon>Rodentia</taxon>
        <taxon>Myomorpha</taxon>
        <taxon>Muroidea</taxon>
        <taxon>Cricetidae</taxon>
        <taxon>Arvicolinae</taxon>
        <taxon>Microtus</taxon>
    </lineage>
</organism>
<dbReference type="GO" id="GO:0007605">
    <property type="term" value="P:sensory perception of sound"/>
    <property type="evidence" value="ECO:0007669"/>
    <property type="project" value="TreeGrafter"/>
</dbReference>
<dbReference type="PANTHER" id="PTHR21685">
    <property type="entry name" value="TON-B BOX DOMAIN"/>
    <property type="match status" value="1"/>
</dbReference>
<dbReference type="GO" id="GO:0019902">
    <property type="term" value="F:phosphatase binding"/>
    <property type="evidence" value="ECO:0007669"/>
    <property type="project" value="InterPro"/>
</dbReference>
<dbReference type="InterPro" id="IPR026671">
    <property type="entry name" value="PPP1R18/Tprn"/>
</dbReference>
<dbReference type="GO" id="GO:0120044">
    <property type="term" value="C:stereocilium base"/>
    <property type="evidence" value="ECO:0007669"/>
    <property type="project" value="TreeGrafter"/>
</dbReference>
<evidence type="ECO:0000259" key="6">
    <source>
        <dbReference type="Pfam" id="PF13914"/>
    </source>
</evidence>
<evidence type="ECO:0000313" key="9">
    <source>
        <dbReference type="Proteomes" id="UP000710432"/>
    </source>
</evidence>
<dbReference type="InterPro" id="IPR025903">
    <property type="entry name" value="Phostensin/Taperin_N_dom"/>
</dbReference>
<dbReference type="Proteomes" id="UP000710432">
    <property type="component" value="Unassembled WGS sequence"/>
</dbReference>
<evidence type="ECO:0000256" key="4">
    <source>
        <dbReference type="ARBA" id="ARBA00023203"/>
    </source>
</evidence>
<feature type="compositionally biased region" description="Acidic residues" evidence="5">
    <location>
        <begin position="690"/>
        <end position="709"/>
    </location>
</feature>
<name>A0A8J6KPA4_MICOH</name>
<evidence type="ECO:0000256" key="1">
    <source>
        <dbReference type="ARBA" id="ARBA00004496"/>
    </source>
</evidence>
<dbReference type="Pfam" id="PF13916">
    <property type="entry name" value="Phostensin_N"/>
    <property type="match status" value="1"/>
</dbReference>
<feature type="region of interest" description="Disordered" evidence="5">
    <location>
        <begin position="726"/>
        <end position="746"/>
    </location>
</feature>
<feature type="compositionally biased region" description="Polar residues" evidence="5">
    <location>
        <begin position="173"/>
        <end position="197"/>
    </location>
</feature>
<feature type="domain" description="Phostensin/Taperin PP1-binding" evidence="6">
    <location>
        <begin position="510"/>
        <end position="628"/>
    </location>
</feature>
<feature type="domain" description="Phostensin/Taperin N-terminal" evidence="7">
    <location>
        <begin position="9"/>
        <end position="89"/>
    </location>
</feature>
<dbReference type="GO" id="GO:0060088">
    <property type="term" value="P:auditory receptor cell stereocilium organization"/>
    <property type="evidence" value="ECO:0007669"/>
    <property type="project" value="TreeGrafter"/>
</dbReference>
<protein>
    <submittedName>
        <fullName evidence="8">Taperin</fullName>
    </submittedName>
</protein>
<dbReference type="GO" id="GO:0005737">
    <property type="term" value="C:cytoplasm"/>
    <property type="evidence" value="ECO:0007669"/>
    <property type="project" value="UniProtKB-SubCell"/>
</dbReference>
<reference evidence="8" key="1">
    <citation type="submission" date="2020-03" db="EMBL/GenBank/DDBJ databases">
        <title>Studies in the Genomics of Life Span.</title>
        <authorList>
            <person name="Glass D."/>
        </authorList>
    </citation>
    <scope>NUCLEOTIDE SEQUENCE</scope>
    <source>
        <strain evidence="8">LTLLF</strain>
        <tissue evidence="8">Muscle</tissue>
    </source>
</reference>
<feature type="region of interest" description="Disordered" evidence="5">
    <location>
        <begin position="682"/>
        <end position="712"/>
    </location>
</feature>
<evidence type="ECO:0000256" key="2">
    <source>
        <dbReference type="ARBA" id="ARBA00022490"/>
    </source>
</evidence>
<comment type="caution">
    <text evidence="8">The sequence shown here is derived from an EMBL/GenBank/DDBJ whole genome shotgun (WGS) entry which is preliminary data.</text>
</comment>
<dbReference type="InterPro" id="IPR025907">
    <property type="entry name" value="Phostensin/Taperin_PP1-bd_dom"/>
</dbReference>
<dbReference type="PANTHER" id="PTHR21685:SF1">
    <property type="entry name" value="TAPERIN"/>
    <property type="match status" value="1"/>
</dbReference>
<evidence type="ECO:0000256" key="5">
    <source>
        <dbReference type="SAM" id="MobiDB-lite"/>
    </source>
</evidence>
<dbReference type="GO" id="GO:0120045">
    <property type="term" value="P:stereocilium maintenance"/>
    <property type="evidence" value="ECO:0007669"/>
    <property type="project" value="TreeGrafter"/>
</dbReference>